<evidence type="ECO:0000313" key="6">
    <source>
        <dbReference type="Proteomes" id="UP001232750"/>
    </source>
</evidence>
<dbReference type="EMBL" id="JASJEU010000020">
    <property type="protein sequence ID" value="MDJ1651153.1"/>
    <property type="molecule type" value="Genomic_DNA"/>
</dbReference>
<protein>
    <submittedName>
        <fullName evidence="5">Glycosyltransferase</fullName>
        <ecNumber evidence="5">2.4.-.-</ecNumber>
    </submittedName>
</protein>
<dbReference type="RefSeq" id="WP_283832498.1">
    <property type="nucleotide sequence ID" value="NZ_JASJEU010000020.1"/>
</dbReference>
<dbReference type="EC" id="2.4.-.-" evidence="5"/>
<evidence type="ECO:0000256" key="1">
    <source>
        <dbReference type="ARBA" id="ARBA00022676"/>
    </source>
</evidence>
<keyword evidence="3" id="KW-0175">Coiled coil</keyword>
<dbReference type="PANTHER" id="PTHR22916">
    <property type="entry name" value="GLYCOSYLTRANSFERASE"/>
    <property type="match status" value="1"/>
</dbReference>
<reference evidence="5 6" key="1">
    <citation type="submission" date="2023-05" db="EMBL/GenBank/DDBJ databases">
        <title>Gordonibacter KGMB12511T sp. nov., isolated from faeces of healthy Korean.</title>
        <authorList>
            <person name="Kim H.S."/>
            <person name="Kim J.-S."/>
            <person name="Suh M.K."/>
            <person name="Eom M.K."/>
            <person name="Do H.E."/>
            <person name="Lee J.-S."/>
        </authorList>
    </citation>
    <scope>NUCLEOTIDE SEQUENCE [LARGE SCALE GENOMIC DNA]</scope>
    <source>
        <strain evidence="5 6">KGMB12511</strain>
    </source>
</reference>
<keyword evidence="1 5" id="KW-0328">Glycosyltransferase</keyword>
<dbReference type="SUPFAM" id="SSF53448">
    <property type="entry name" value="Nucleotide-diphospho-sugar transferases"/>
    <property type="match status" value="1"/>
</dbReference>
<keyword evidence="6" id="KW-1185">Reference proteome</keyword>
<organism evidence="5 6">
    <name type="scientific">Gordonibacter faecis</name>
    <dbReference type="NCBI Taxonomy" id="3047475"/>
    <lineage>
        <taxon>Bacteria</taxon>
        <taxon>Bacillati</taxon>
        <taxon>Actinomycetota</taxon>
        <taxon>Coriobacteriia</taxon>
        <taxon>Eggerthellales</taxon>
        <taxon>Eggerthellaceae</taxon>
        <taxon>Gordonibacter</taxon>
    </lineage>
</organism>
<sequence>MSSDAPLVSVVVPVYNAEAYLAECLDSLAKQTLHAIEIVCVDDGSTDSSASLLDTYAARDERFVVIRQENKGPGAARNVGIDRARGRYLYFLDCDDYVDTRLLEVAVAQLESVDADIVVLPFNQFDQRVGVPLRAWWCVLRDRYPEDVFSWRDNPSWLFRAFGNYPWNKVMKTSFVRAHNLRYQEDIHLTEDLMFSAPALVLAERITCVDEALVYHREGTGGNVMAGKDKHPLDFLVAFKNLKAFLEAQGLFDDLFVAYANWAVDGCRYNLHTLRTFEGFSAVRRALVDEGGLRDLGLLDADESVFLEEGYKEFLHDVQELNPADYAFRLFSEAAEERDVNSYRAAVEYYDKQAQRKHFEHELDDAARVSDALREELASVRDELAVSHENYETLQATFNEHMNAAEQKVGQALCYIPRLVQRTVLSHKQPGESKETE</sequence>
<feature type="coiled-coil region" evidence="3">
    <location>
        <begin position="356"/>
        <end position="383"/>
    </location>
</feature>
<dbReference type="InterPro" id="IPR029044">
    <property type="entry name" value="Nucleotide-diphossugar_trans"/>
</dbReference>
<dbReference type="Proteomes" id="UP001232750">
    <property type="component" value="Unassembled WGS sequence"/>
</dbReference>
<evidence type="ECO:0000256" key="3">
    <source>
        <dbReference type="SAM" id="Coils"/>
    </source>
</evidence>
<keyword evidence="2 5" id="KW-0808">Transferase</keyword>
<name>A0ABT7DRD9_9ACTN</name>
<dbReference type="PANTHER" id="PTHR22916:SF51">
    <property type="entry name" value="GLYCOSYLTRANSFERASE EPSH-RELATED"/>
    <property type="match status" value="1"/>
</dbReference>
<dbReference type="Pfam" id="PF00535">
    <property type="entry name" value="Glycos_transf_2"/>
    <property type="match status" value="1"/>
</dbReference>
<accession>A0ABT7DRD9</accession>
<comment type="caution">
    <text evidence="5">The sequence shown here is derived from an EMBL/GenBank/DDBJ whole genome shotgun (WGS) entry which is preliminary data.</text>
</comment>
<dbReference type="InterPro" id="IPR001173">
    <property type="entry name" value="Glyco_trans_2-like"/>
</dbReference>
<dbReference type="GO" id="GO:0016757">
    <property type="term" value="F:glycosyltransferase activity"/>
    <property type="evidence" value="ECO:0007669"/>
    <property type="project" value="UniProtKB-KW"/>
</dbReference>
<evidence type="ECO:0000256" key="2">
    <source>
        <dbReference type="ARBA" id="ARBA00022679"/>
    </source>
</evidence>
<proteinExistence type="predicted"/>
<feature type="domain" description="Glycosyltransferase 2-like" evidence="4">
    <location>
        <begin position="9"/>
        <end position="130"/>
    </location>
</feature>
<evidence type="ECO:0000313" key="5">
    <source>
        <dbReference type="EMBL" id="MDJ1651153.1"/>
    </source>
</evidence>
<dbReference type="Gene3D" id="3.90.550.10">
    <property type="entry name" value="Spore Coat Polysaccharide Biosynthesis Protein SpsA, Chain A"/>
    <property type="match status" value="1"/>
</dbReference>
<dbReference type="CDD" id="cd00761">
    <property type="entry name" value="Glyco_tranf_GTA_type"/>
    <property type="match status" value="1"/>
</dbReference>
<evidence type="ECO:0000259" key="4">
    <source>
        <dbReference type="Pfam" id="PF00535"/>
    </source>
</evidence>
<gene>
    <name evidence="5" type="ORF">QNJ86_10105</name>
</gene>